<protein>
    <recommendedName>
        <fullName evidence="3">Polyketide cyclase/dehydrase</fullName>
    </recommendedName>
</protein>
<dbReference type="EMBL" id="UOET01000173">
    <property type="protein sequence ID" value="VAW27894.1"/>
    <property type="molecule type" value="Genomic_DNA"/>
</dbReference>
<evidence type="ECO:0000256" key="1">
    <source>
        <dbReference type="SAM" id="Phobius"/>
    </source>
</evidence>
<dbReference type="AlphaFoldDB" id="A0A3B0V7F1"/>
<dbReference type="InterPro" id="IPR023393">
    <property type="entry name" value="START-like_dom_sf"/>
</dbReference>
<proteinExistence type="predicted"/>
<dbReference type="Gene3D" id="3.30.530.20">
    <property type="match status" value="1"/>
</dbReference>
<evidence type="ECO:0000313" key="2">
    <source>
        <dbReference type="EMBL" id="VAW27894.1"/>
    </source>
</evidence>
<dbReference type="CDD" id="cd07818">
    <property type="entry name" value="SRPBCC_1"/>
    <property type="match status" value="1"/>
</dbReference>
<accession>A0A3B0V7F1</accession>
<dbReference type="InterPro" id="IPR019587">
    <property type="entry name" value="Polyketide_cyclase/dehydratase"/>
</dbReference>
<keyword evidence="1" id="KW-1133">Transmembrane helix</keyword>
<organism evidence="2">
    <name type="scientific">hydrothermal vent metagenome</name>
    <dbReference type="NCBI Taxonomy" id="652676"/>
    <lineage>
        <taxon>unclassified sequences</taxon>
        <taxon>metagenomes</taxon>
        <taxon>ecological metagenomes</taxon>
    </lineage>
</organism>
<gene>
    <name evidence="2" type="ORF">MNBD_BACTEROID07-297</name>
</gene>
<keyword evidence="1" id="KW-0812">Transmembrane</keyword>
<evidence type="ECO:0008006" key="3">
    <source>
        <dbReference type="Google" id="ProtNLM"/>
    </source>
</evidence>
<sequence>MKASLRYTLLIIGAIIFIIMIIPVFLPGDVTVEATTEMNASPETVFHEVNVLRNWKAWSPFEDDSTMIDKYDGPDKGVGAKRTWTSRHLGNGNIVITKSVSGQLIRTKLDYGAPGAAEGRWTFTDDHGKTRVTWQLHILRLQYPFGKWLGLIMDKMMVPVLEKGLNNLKIKIEKRKAGSPVRIAH</sequence>
<feature type="transmembrane region" description="Helical" evidence="1">
    <location>
        <begin position="7"/>
        <end position="26"/>
    </location>
</feature>
<name>A0A3B0V7F1_9ZZZZ</name>
<dbReference type="SUPFAM" id="SSF55961">
    <property type="entry name" value="Bet v1-like"/>
    <property type="match status" value="1"/>
</dbReference>
<dbReference type="Pfam" id="PF10604">
    <property type="entry name" value="Polyketide_cyc2"/>
    <property type="match status" value="1"/>
</dbReference>
<reference evidence="2" key="1">
    <citation type="submission" date="2018-06" db="EMBL/GenBank/DDBJ databases">
        <authorList>
            <person name="Zhirakovskaya E."/>
        </authorList>
    </citation>
    <scope>NUCLEOTIDE SEQUENCE</scope>
</reference>
<keyword evidence="1" id="KW-0472">Membrane</keyword>